<dbReference type="Pfam" id="PF16401">
    <property type="entry name" value="DUF5009"/>
    <property type="match status" value="1"/>
</dbReference>
<dbReference type="EMBL" id="VVXK01000003">
    <property type="protein sequence ID" value="KAA2371518.1"/>
    <property type="molecule type" value="Genomic_DNA"/>
</dbReference>
<feature type="transmembrane region" description="Helical" evidence="1">
    <location>
        <begin position="88"/>
        <end position="109"/>
    </location>
</feature>
<feature type="transmembrane region" description="Helical" evidence="1">
    <location>
        <begin position="183"/>
        <end position="201"/>
    </location>
</feature>
<accession>A0A5B3GD22</accession>
<reference evidence="3 4" key="1">
    <citation type="journal article" date="2019" name="Nat. Med.">
        <title>A library of human gut bacterial isolates paired with longitudinal multiomics data enables mechanistic microbiome research.</title>
        <authorList>
            <person name="Poyet M."/>
            <person name="Groussin M."/>
            <person name="Gibbons S.M."/>
            <person name="Avila-Pacheco J."/>
            <person name="Jiang X."/>
            <person name="Kearney S.M."/>
            <person name="Perrotta A.R."/>
            <person name="Berdy B."/>
            <person name="Zhao S."/>
            <person name="Lieberman T.D."/>
            <person name="Swanson P.K."/>
            <person name="Smith M."/>
            <person name="Roesemann S."/>
            <person name="Alexander J.E."/>
            <person name="Rich S.A."/>
            <person name="Livny J."/>
            <person name="Vlamakis H."/>
            <person name="Clish C."/>
            <person name="Bullock K."/>
            <person name="Deik A."/>
            <person name="Scott J."/>
            <person name="Pierce K.A."/>
            <person name="Xavier R.J."/>
            <person name="Alm E.J."/>
        </authorList>
    </citation>
    <scope>NUCLEOTIDE SEQUENCE [LARGE SCALE GENOMIC DNA]</scope>
    <source>
        <strain evidence="3 4">BIOML-A2</strain>
    </source>
</reference>
<comment type="caution">
    <text evidence="3">The sequence shown here is derived from an EMBL/GenBank/DDBJ whole genome shotgun (WGS) entry which is preliminary data.</text>
</comment>
<dbReference type="InterPro" id="IPR032176">
    <property type="entry name" value="DUF5009"/>
</dbReference>
<evidence type="ECO:0000313" key="4">
    <source>
        <dbReference type="Proteomes" id="UP000323567"/>
    </source>
</evidence>
<sequence length="466" mass="51517">MEKRAYAVDLLRGLAIVGMVLSGQILWHAELPAWLFHAQVPPPSFRFDPSVPGITWVDLVFPFFLFSMGAAFPLALRKRLEQRGESVALILTVVVRRWALLALFAVALANLRSGVTGTLPGWGSSLLQLAGWGCFCALFMRIDRFSDRQNRMVCLSGVAGIAALLAAARWGWGLPVSAERSDVIILVLANMALFGSLVWLYTRNNLLARLGVLALLAALRLGSGVEGSWNEALWNWSPVPWLFRFDYLKYLCIIIPGTIAGDRIYEWMTHGGEDAPGASRRREVWTLVLLVTLICLNMWGLFARQLVVNLVAGVLLCLLLRRLLRGDGSATGRLHRSLFGWGFFWLGLGLALEAFEGGIKKDYATFSYFFVTSGLASFVLIAAGIAMRRLNVRFSALVKCGQNPMVAYTAAGFLIMPLLTLLHLSPCLQAFAELCPWMGVARGVLVTAAVMAVTVFFTNRRLFWRT</sequence>
<feature type="transmembrane region" description="Helical" evidence="1">
    <location>
        <begin position="284"/>
        <end position="300"/>
    </location>
</feature>
<name>A0A5B3GD22_9BACT</name>
<dbReference type="RefSeq" id="WP_149887045.1">
    <property type="nucleotide sequence ID" value="NZ_CAUCFE010000030.1"/>
</dbReference>
<dbReference type="Proteomes" id="UP000323567">
    <property type="component" value="Unassembled WGS sequence"/>
</dbReference>
<evidence type="ECO:0000259" key="2">
    <source>
        <dbReference type="Pfam" id="PF16401"/>
    </source>
</evidence>
<dbReference type="AlphaFoldDB" id="A0A5B3GD22"/>
<dbReference type="PANTHER" id="PTHR31061">
    <property type="entry name" value="LD22376P"/>
    <property type="match status" value="1"/>
</dbReference>
<dbReference type="PANTHER" id="PTHR31061:SF24">
    <property type="entry name" value="LD22376P"/>
    <property type="match status" value="1"/>
</dbReference>
<feature type="transmembrane region" description="Helical" evidence="1">
    <location>
        <begin position="152"/>
        <end position="171"/>
    </location>
</feature>
<keyword evidence="1" id="KW-0812">Transmembrane</keyword>
<feature type="transmembrane region" description="Helical" evidence="1">
    <location>
        <begin position="7"/>
        <end position="27"/>
    </location>
</feature>
<feature type="transmembrane region" description="Helical" evidence="1">
    <location>
        <begin position="406"/>
        <end position="425"/>
    </location>
</feature>
<feature type="domain" description="DUF5009" evidence="2">
    <location>
        <begin position="4"/>
        <end position="263"/>
    </location>
</feature>
<evidence type="ECO:0000256" key="1">
    <source>
        <dbReference type="SAM" id="Phobius"/>
    </source>
</evidence>
<proteinExistence type="predicted"/>
<gene>
    <name evidence="3" type="ORF">F2Y13_03875</name>
</gene>
<protein>
    <submittedName>
        <fullName evidence="3">DUF5009 domain-containing protein</fullName>
    </submittedName>
</protein>
<evidence type="ECO:0000313" key="3">
    <source>
        <dbReference type="EMBL" id="KAA2371518.1"/>
    </source>
</evidence>
<keyword evidence="1" id="KW-1133">Transmembrane helix</keyword>
<feature type="transmembrane region" description="Helical" evidence="1">
    <location>
        <begin position="121"/>
        <end position="140"/>
    </location>
</feature>
<feature type="transmembrane region" description="Helical" evidence="1">
    <location>
        <begin position="437"/>
        <end position="457"/>
    </location>
</feature>
<feature type="transmembrane region" description="Helical" evidence="1">
    <location>
        <begin position="336"/>
        <end position="355"/>
    </location>
</feature>
<feature type="transmembrane region" description="Helical" evidence="1">
    <location>
        <begin position="306"/>
        <end position="324"/>
    </location>
</feature>
<feature type="transmembrane region" description="Helical" evidence="1">
    <location>
        <begin position="53"/>
        <end position="76"/>
    </location>
</feature>
<keyword evidence="1" id="KW-0472">Membrane</keyword>
<feature type="transmembrane region" description="Helical" evidence="1">
    <location>
        <begin position="367"/>
        <end position="386"/>
    </location>
</feature>
<organism evidence="3 4">
    <name type="scientific">Alistipes shahii</name>
    <dbReference type="NCBI Taxonomy" id="328814"/>
    <lineage>
        <taxon>Bacteria</taxon>
        <taxon>Pseudomonadati</taxon>
        <taxon>Bacteroidota</taxon>
        <taxon>Bacteroidia</taxon>
        <taxon>Bacteroidales</taxon>
        <taxon>Rikenellaceae</taxon>
        <taxon>Alistipes</taxon>
    </lineage>
</organism>